<organism evidence="1 2">
    <name type="scientific">Ash shoestring-associated virus</name>
    <dbReference type="NCBI Taxonomy" id="3070173"/>
    <lineage>
        <taxon>Viruses</taxon>
        <taxon>Riboviria</taxon>
        <taxon>Orthornavirae</taxon>
        <taxon>Negarnaviricota</taxon>
        <taxon>Polyploviricotina</taxon>
        <taxon>Bunyaviricetes</taxon>
        <taxon>Elliovirales</taxon>
        <taxon>Fimoviridae</taxon>
        <taxon>Emaravirus</taxon>
        <taxon>Emaravirus fraxini</taxon>
    </lineage>
</organism>
<evidence type="ECO:0000313" key="1">
    <source>
        <dbReference type="EMBL" id="CAG9003607.1"/>
    </source>
</evidence>
<gene>
    <name evidence="1" type="primary">p5</name>
</gene>
<proteinExistence type="predicted"/>
<dbReference type="Pfam" id="PF21707">
    <property type="entry name" value="ABC_AB"/>
    <property type="match status" value="1"/>
</dbReference>
<evidence type="ECO:0000313" key="2">
    <source>
        <dbReference type="Proteomes" id="UP001377798"/>
    </source>
</evidence>
<dbReference type="Proteomes" id="UP001377798">
    <property type="component" value="Genome"/>
</dbReference>
<dbReference type="InterPro" id="IPR049107">
    <property type="entry name" value="ABC_AB"/>
</dbReference>
<accession>A0A8J9WY58</accession>
<reference evidence="1 2" key="1">
    <citation type="submission" date="2021-07" db="EMBL/GenBank/DDBJ databases">
        <authorList>
            <person name="Von Bargen S."/>
        </authorList>
    </citation>
    <scope>NUCLEOTIDE SEQUENCE [LARGE SCALE GENOMIC DNA]</scope>
    <source>
        <strain evidence="1">E55270</strain>
    </source>
</reference>
<name>A0A8J9WY58_9VIRU</name>
<protein>
    <submittedName>
        <fullName evidence="1">P26</fullName>
    </submittedName>
</protein>
<keyword evidence="2" id="KW-1185">Reference proteome</keyword>
<dbReference type="EMBL" id="OU466884">
    <property type="protein sequence ID" value="CAG9003607.1"/>
    <property type="molecule type" value="Viral_cRNA"/>
</dbReference>
<sequence>MSPKAFEKTFKICSSGDIDVLYSEMERTYFYGMMEKLPKIETYDEIMTIREAHEDKNFNIGLVTATMSHIEVDETIVSQKAIRYYLRYLQFVYSLFNIQGVLGEDLSSDFYIFGALVKGNRILPYIPDNTKILLIQKNLIDQAIWEVVKGMDPVGAIERALIAQPREATYNEITVVSTVHVMAITYIAMRSTQKVGIEKDACTSDQPFEGILNKDFHLSTKKPNISSASTS</sequence>